<evidence type="ECO:0000256" key="4">
    <source>
        <dbReference type="ARBA" id="ARBA00022833"/>
    </source>
</evidence>
<name>A0A8R1TNB1_ONCVO</name>
<dbReference type="GO" id="GO:0008270">
    <property type="term" value="F:zinc ion binding"/>
    <property type="evidence" value="ECO:0007669"/>
    <property type="project" value="UniProtKB-KW"/>
</dbReference>
<dbReference type="AlphaFoldDB" id="A0A8R1TNB1"/>
<dbReference type="InterPro" id="IPR000210">
    <property type="entry name" value="BTB/POZ_dom"/>
</dbReference>
<dbReference type="PANTHER" id="PTHR24379">
    <property type="entry name" value="KRAB AND ZINC FINGER DOMAIN-CONTAINING"/>
    <property type="match status" value="1"/>
</dbReference>
<evidence type="ECO:0000259" key="6">
    <source>
        <dbReference type="PROSITE" id="PS50097"/>
    </source>
</evidence>
<evidence type="ECO:0000256" key="1">
    <source>
        <dbReference type="ARBA" id="ARBA00022723"/>
    </source>
</evidence>
<dbReference type="EnsemblMetazoa" id="OVOC13403.1">
    <property type="protein sequence ID" value="OVOC13403.1"/>
    <property type="gene ID" value="WBGene00255409"/>
</dbReference>
<organism evidence="8 9">
    <name type="scientific">Onchocerca volvulus</name>
    <dbReference type="NCBI Taxonomy" id="6282"/>
    <lineage>
        <taxon>Eukaryota</taxon>
        <taxon>Metazoa</taxon>
        <taxon>Ecdysozoa</taxon>
        <taxon>Nematoda</taxon>
        <taxon>Chromadorea</taxon>
        <taxon>Rhabditida</taxon>
        <taxon>Spirurina</taxon>
        <taxon>Spiruromorpha</taxon>
        <taxon>Filarioidea</taxon>
        <taxon>Onchocercidae</taxon>
        <taxon>Onchocerca</taxon>
    </lineage>
</organism>
<dbReference type="SMART" id="SM00355">
    <property type="entry name" value="ZnF_C2H2"/>
    <property type="match status" value="6"/>
</dbReference>
<sequence length="443" mass="51534">MLSSTLRAPDHCNALIRRLHQCRQKGELLDCIIRVDTVDGYSKHIFVHQILLHCCSNILKELSCGTVKKAGLQEINLNLKSNDEVNCLEALINFMYTGLLETANCEPVILKRLAMLYGIHEVLVLIQSFEQDALSLAHLSDLHTVISPTVISSSTMKEWMHHLVQNMRSAYDNILFPNHGMLFHASTENARNSGRKHQATESWHKSPKMRRARSNDIGEHKNEVIVPSNEREGWCRNKKYIERVASGYMCTVCQKVYGRYNSVSYHVTIYHRNPPIRCDEEGCKFSTREARYIHFHKFYRHRVPLPENIDLGSRKCVLCRHISKSPAMLEKHISRHLQYCIKTGQDYQCPQCGKQANSQQEMLDHMVMHIDQNEPSFSCEQCRYRGQTERSLRQHILFKHTFDMFSRKFTCDHCLYASLNSVNLAAHYEKMHPEQQHLLNEKL</sequence>
<dbReference type="SUPFAM" id="SSF54695">
    <property type="entry name" value="POZ domain"/>
    <property type="match status" value="1"/>
</dbReference>
<feature type="domain" description="BTB" evidence="6">
    <location>
        <begin position="29"/>
        <end position="104"/>
    </location>
</feature>
<keyword evidence="2" id="KW-0677">Repeat</keyword>
<evidence type="ECO:0000256" key="2">
    <source>
        <dbReference type="ARBA" id="ARBA00022737"/>
    </source>
</evidence>
<evidence type="ECO:0000256" key="5">
    <source>
        <dbReference type="PROSITE-ProRule" id="PRU00042"/>
    </source>
</evidence>
<feature type="domain" description="C2H2-type" evidence="7">
    <location>
        <begin position="347"/>
        <end position="374"/>
    </location>
</feature>
<dbReference type="InterPro" id="IPR036236">
    <property type="entry name" value="Znf_C2H2_sf"/>
</dbReference>
<dbReference type="InterPro" id="IPR013087">
    <property type="entry name" value="Znf_C2H2_type"/>
</dbReference>
<proteinExistence type="predicted"/>
<evidence type="ECO:0000259" key="7">
    <source>
        <dbReference type="PROSITE" id="PS50157"/>
    </source>
</evidence>
<dbReference type="PANTHER" id="PTHR24379:SF121">
    <property type="entry name" value="C2H2-TYPE DOMAIN-CONTAINING PROTEIN"/>
    <property type="match status" value="1"/>
</dbReference>
<keyword evidence="4" id="KW-0862">Zinc</keyword>
<dbReference type="Gene3D" id="3.30.160.60">
    <property type="entry name" value="Classic Zinc Finger"/>
    <property type="match status" value="3"/>
</dbReference>
<protein>
    <recommendedName>
        <fullName evidence="10">BTB domain-containing protein</fullName>
    </recommendedName>
</protein>
<dbReference type="Proteomes" id="UP000024404">
    <property type="component" value="Unassembled WGS sequence"/>
</dbReference>
<dbReference type="PROSITE" id="PS00028">
    <property type="entry name" value="ZINC_FINGER_C2H2_1"/>
    <property type="match status" value="1"/>
</dbReference>
<dbReference type="SUPFAM" id="SSF57667">
    <property type="entry name" value="beta-beta-alpha zinc fingers"/>
    <property type="match status" value="2"/>
</dbReference>
<keyword evidence="9" id="KW-1185">Reference proteome</keyword>
<dbReference type="Pfam" id="PF00651">
    <property type="entry name" value="BTB"/>
    <property type="match status" value="1"/>
</dbReference>
<dbReference type="Gene3D" id="3.30.710.10">
    <property type="entry name" value="Potassium Channel Kv1.1, Chain A"/>
    <property type="match status" value="1"/>
</dbReference>
<evidence type="ECO:0008006" key="10">
    <source>
        <dbReference type="Google" id="ProtNLM"/>
    </source>
</evidence>
<dbReference type="InterPro" id="IPR011333">
    <property type="entry name" value="SKP1/BTB/POZ_sf"/>
</dbReference>
<dbReference type="EMBL" id="CMVM020000364">
    <property type="status" value="NOT_ANNOTATED_CDS"/>
    <property type="molecule type" value="Genomic_DNA"/>
</dbReference>
<reference evidence="8" key="2">
    <citation type="submission" date="2022-06" db="UniProtKB">
        <authorList>
            <consortium name="EnsemblMetazoa"/>
        </authorList>
    </citation>
    <scope>IDENTIFICATION</scope>
</reference>
<evidence type="ECO:0000313" key="8">
    <source>
        <dbReference type="EnsemblMetazoa" id="OVOC13403.1"/>
    </source>
</evidence>
<keyword evidence="3 5" id="KW-0863">Zinc-finger</keyword>
<reference evidence="9" key="1">
    <citation type="submission" date="2013-10" db="EMBL/GenBank/DDBJ databases">
        <title>Genome sequencing of Onchocerca volvulus.</title>
        <authorList>
            <person name="Cotton J."/>
            <person name="Tsai J."/>
            <person name="Stanley E."/>
            <person name="Tracey A."/>
            <person name="Holroyd N."/>
            <person name="Lustigman S."/>
            <person name="Berriman M."/>
        </authorList>
    </citation>
    <scope>NUCLEOTIDE SEQUENCE</scope>
</reference>
<evidence type="ECO:0000256" key="3">
    <source>
        <dbReference type="ARBA" id="ARBA00022771"/>
    </source>
</evidence>
<evidence type="ECO:0000313" key="9">
    <source>
        <dbReference type="Proteomes" id="UP000024404"/>
    </source>
</evidence>
<keyword evidence="1" id="KW-0479">Metal-binding</keyword>
<dbReference type="PROSITE" id="PS50157">
    <property type="entry name" value="ZINC_FINGER_C2H2_2"/>
    <property type="match status" value="1"/>
</dbReference>
<dbReference type="PROSITE" id="PS50097">
    <property type="entry name" value="BTB"/>
    <property type="match status" value="1"/>
</dbReference>
<accession>A0A8R1TNB1</accession>